<keyword evidence="2 4" id="KW-0067">ATP-binding</keyword>
<dbReference type="SUPFAM" id="SSF52540">
    <property type="entry name" value="P-loop containing nucleoside triphosphate hydrolases"/>
    <property type="match status" value="1"/>
</dbReference>
<comment type="caution">
    <text evidence="4">The sequence shown here is derived from an EMBL/GenBank/DDBJ whole genome shotgun (WGS) entry which is preliminary data.</text>
</comment>
<keyword evidence="1" id="KW-0547">Nucleotide-binding</keyword>
<dbReference type="Pfam" id="PF00005">
    <property type="entry name" value="ABC_tran"/>
    <property type="match status" value="1"/>
</dbReference>
<proteinExistence type="predicted"/>
<reference evidence="4 5" key="1">
    <citation type="submission" date="2019-01" db="EMBL/GenBank/DDBJ databases">
        <title>Vagococcus silagei sp. nov. isolated from brewer's grain.</title>
        <authorList>
            <person name="Guu J.-R."/>
        </authorList>
    </citation>
    <scope>NUCLEOTIDE SEQUENCE [LARGE SCALE GENOMIC DNA]</scope>
    <source>
        <strain evidence="4 5">2B-2</strain>
    </source>
</reference>
<dbReference type="EMBL" id="SDGV01000018">
    <property type="protein sequence ID" value="THB60738.1"/>
    <property type="molecule type" value="Genomic_DNA"/>
</dbReference>
<sequence>MIKMTNIVKRYDELTALNHFNLEVKSGEILGLVGPNGCGKSTAIFSMLALLKIDRGEIELFGEPMTPTSYHLKQKIGIVPQELAFFEELTVKQNIDYFCGLYISQKEQRETLVQTAIELVGLEDFIKFYPKQLSGGLKRRLNIACGIAHQPELIILDEPTVAVDPQSRNKILESIRSLNNQGATIVYTSHYLEEVESLCETIVIMDSGQVIAEGSSEALKAMVRTEEKLMLDVPFVTSEQLSVLETLSDVQSVNYDHETLTIHTTKLSQNLLTILETLKEEKIHYANLRTQEITLNDVFLAITGKELRDK</sequence>
<dbReference type="GO" id="GO:0005524">
    <property type="term" value="F:ATP binding"/>
    <property type="evidence" value="ECO:0007669"/>
    <property type="project" value="UniProtKB-KW"/>
</dbReference>
<dbReference type="RefSeq" id="WP_136137363.1">
    <property type="nucleotide sequence ID" value="NZ_SDGV01000018.1"/>
</dbReference>
<evidence type="ECO:0000313" key="5">
    <source>
        <dbReference type="Proteomes" id="UP000310506"/>
    </source>
</evidence>
<accession>A0A4S3B2U8</accession>
<dbReference type="PANTHER" id="PTHR43582">
    <property type="entry name" value="LINEARMYCIN RESISTANCE ATP-BINDING PROTEIN LNRL"/>
    <property type="match status" value="1"/>
</dbReference>
<dbReference type="CDD" id="cd03230">
    <property type="entry name" value="ABC_DR_subfamily_A"/>
    <property type="match status" value="1"/>
</dbReference>
<dbReference type="InterPro" id="IPR003593">
    <property type="entry name" value="AAA+_ATPase"/>
</dbReference>
<dbReference type="InterPro" id="IPR003439">
    <property type="entry name" value="ABC_transporter-like_ATP-bd"/>
</dbReference>
<name>A0A4S3B2U8_9ENTE</name>
<protein>
    <submittedName>
        <fullName evidence="4">ABC transporter ATP-binding protein</fullName>
    </submittedName>
</protein>
<dbReference type="SMART" id="SM00382">
    <property type="entry name" value="AAA"/>
    <property type="match status" value="1"/>
</dbReference>
<evidence type="ECO:0000259" key="3">
    <source>
        <dbReference type="PROSITE" id="PS50893"/>
    </source>
</evidence>
<dbReference type="OrthoDB" id="9804819at2"/>
<dbReference type="PANTHER" id="PTHR43582:SF2">
    <property type="entry name" value="LINEARMYCIN RESISTANCE ATP-BINDING PROTEIN LNRL"/>
    <property type="match status" value="1"/>
</dbReference>
<dbReference type="PROSITE" id="PS50893">
    <property type="entry name" value="ABC_TRANSPORTER_2"/>
    <property type="match status" value="1"/>
</dbReference>
<evidence type="ECO:0000256" key="2">
    <source>
        <dbReference type="ARBA" id="ARBA00022840"/>
    </source>
</evidence>
<dbReference type="AlphaFoldDB" id="A0A4S3B2U8"/>
<organism evidence="4 5">
    <name type="scientific">Vagococcus silagei</name>
    <dbReference type="NCBI Taxonomy" id="2508885"/>
    <lineage>
        <taxon>Bacteria</taxon>
        <taxon>Bacillati</taxon>
        <taxon>Bacillota</taxon>
        <taxon>Bacilli</taxon>
        <taxon>Lactobacillales</taxon>
        <taxon>Enterococcaceae</taxon>
        <taxon>Vagococcus</taxon>
    </lineage>
</organism>
<feature type="domain" description="ABC transporter" evidence="3">
    <location>
        <begin position="2"/>
        <end position="232"/>
    </location>
</feature>
<gene>
    <name evidence="4" type="ORF">ESZ54_09115</name>
</gene>
<keyword evidence="5" id="KW-1185">Reference proteome</keyword>
<dbReference type="Gene3D" id="3.40.50.300">
    <property type="entry name" value="P-loop containing nucleotide triphosphate hydrolases"/>
    <property type="match status" value="1"/>
</dbReference>
<dbReference type="InterPro" id="IPR027417">
    <property type="entry name" value="P-loop_NTPase"/>
</dbReference>
<evidence type="ECO:0000256" key="1">
    <source>
        <dbReference type="ARBA" id="ARBA00022741"/>
    </source>
</evidence>
<evidence type="ECO:0000313" key="4">
    <source>
        <dbReference type="EMBL" id="THB60738.1"/>
    </source>
</evidence>
<dbReference type="Proteomes" id="UP000310506">
    <property type="component" value="Unassembled WGS sequence"/>
</dbReference>
<dbReference type="GO" id="GO:0016887">
    <property type="term" value="F:ATP hydrolysis activity"/>
    <property type="evidence" value="ECO:0007669"/>
    <property type="project" value="InterPro"/>
</dbReference>